<reference evidence="3 4" key="1">
    <citation type="submission" date="2019-01" db="EMBL/GenBank/DDBJ databases">
        <authorList>
            <person name="Chen W.-M."/>
        </authorList>
    </citation>
    <scope>NUCLEOTIDE SEQUENCE [LARGE SCALE GENOMIC DNA]</scope>
    <source>
        <strain evidence="3 4">KYPY4</strain>
    </source>
</reference>
<dbReference type="EMBL" id="SACR01000004">
    <property type="protein sequence ID" value="RVU45416.1"/>
    <property type="molecule type" value="Genomic_DNA"/>
</dbReference>
<sequence>MNAVAPIALTGMNAAQHTLRSHAHNLANLGTEGFRRERVQQATLPGGGTGTSVVRLPVAGAAMAEDLVGQMQASHAFAANLAVFKTARQMSQTLLDLQA</sequence>
<evidence type="ECO:0000256" key="1">
    <source>
        <dbReference type="ARBA" id="ARBA00009677"/>
    </source>
</evidence>
<name>A0A437RF71_9BURK</name>
<protein>
    <submittedName>
        <fullName evidence="3">Flagellar basal body rod protein</fullName>
    </submittedName>
</protein>
<accession>A0A437RF71</accession>
<comment type="similarity">
    <text evidence="1">Belongs to the flagella basal body rod proteins family.</text>
</comment>
<dbReference type="InterPro" id="IPR010930">
    <property type="entry name" value="Flg_bb/hook_C_dom"/>
</dbReference>
<evidence type="ECO:0000313" key="4">
    <source>
        <dbReference type="Proteomes" id="UP000285575"/>
    </source>
</evidence>
<dbReference type="AlphaFoldDB" id="A0A437RF71"/>
<dbReference type="RefSeq" id="WP_128229510.1">
    <property type="nucleotide sequence ID" value="NZ_SACR01000004.1"/>
</dbReference>
<gene>
    <name evidence="3" type="ORF">EOE66_14930</name>
</gene>
<comment type="caution">
    <text evidence="3">The sequence shown here is derived from an EMBL/GenBank/DDBJ whole genome shotgun (WGS) entry which is preliminary data.</text>
</comment>
<keyword evidence="4" id="KW-1185">Reference proteome</keyword>
<evidence type="ECO:0000259" key="2">
    <source>
        <dbReference type="Pfam" id="PF06429"/>
    </source>
</evidence>
<dbReference type="Proteomes" id="UP000285575">
    <property type="component" value="Unassembled WGS sequence"/>
</dbReference>
<dbReference type="Pfam" id="PF06429">
    <property type="entry name" value="Flg_bbr_C"/>
    <property type="match status" value="1"/>
</dbReference>
<proteinExistence type="inferred from homology"/>
<keyword evidence="3" id="KW-0969">Cilium</keyword>
<keyword evidence="3" id="KW-0282">Flagellum</keyword>
<feature type="domain" description="Flagellar basal-body/hook protein C-terminal" evidence="2">
    <location>
        <begin position="63"/>
        <end position="97"/>
    </location>
</feature>
<organism evidence="3 4">
    <name type="scientific">Rubrivivax rivuli</name>
    <dbReference type="NCBI Taxonomy" id="1862385"/>
    <lineage>
        <taxon>Bacteria</taxon>
        <taxon>Pseudomonadati</taxon>
        <taxon>Pseudomonadota</taxon>
        <taxon>Betaproteobacteria</taxon>
        <taxon>Burkholderiales</taxon>
        <taxon>Sphaerotilaceae</taxon>
        <taxon>Rubrivivax</taxon>
    </lineage>
</organism>
<dbReference type="OrthoDB" id="5986582at2"/>
<evidence type="ECO:0000313" key="3">
    <source>
        <dbReference type="EMBL" id="RVU45416.1"/>
    </source>
</evidence>
<keyword evidence="3" id="KW-0966">Cell projection</keyword>